<protein>
    <submittedName>
        <fullName evidence="2">Head protein</fullName>
    </submittedName>
</protein>
<dbReference type="AlphaFoldDB" id="A0A7T8EAA2"/>
<name>A0A7T8EAA2_9GAMM</name>
<proteinExistence type="predicted"/>
<dbReference type="InterPro" id="IPR018774">
    <property type="entry name" value="Phage_Mu_GpT"/>
</dbReference>
<evidence type="ECO:0000259" key="1">
    <source>
        <dbReference type="Pfam" id="PF10124"/>
    </source>
</evidence>
<feature type="domain" description="Bacteriophage Mu GpT" evidence="1">
    <location>
        <begin position="16"/>
        <end position="298"/>
    </location>
</feature>
<dbReference type="Pfam" id="PF10124">
    <property type="entry name" value="Mu-like_gpT"/>
    <property type="match status" value="1"/>
</dbReference>
<sequence length="300" mass="33614">MPSPIDINNVVIESKTAFAGRFDQGMGSAKPDYPLVATVLPSSAGATGYGWLGDFPRLKEWIGDRQLKELKKHGYNIVNKMFESSVKIPRVDYEDNDYGRYGIIFEEMGHDSKIFPDEYVFGLLKDGFTELCYDGQPFFDADHPSEDGVNTFSNVIGDPATDTGPGWYMLDTSRPLKPLVWQERLAPEFQSVTEPGDFNVFTTDDYYFGTRARGNAGFTFWQMAFASKAALTEANFELMITKMMEQKNSEGKSLKIKPTLLVIPVSLRAAAEKIVLRKTLDNGEDNTNYKAVDILVSQDL</sequence>
<evidence type="ECO:0000313" key="2">
    <source>
        <dbReference type="EMBL" id="QQO82690.1"/>
    </source>
</evidence>
<accession>A0A7T8EAA2</accession>
<reference evidence="2" key="1">
    <citation type="submission" date="2018-09" db="EMBL/GenBank/DDBJ databases">
        <title>Genome sequencing and analysis.</title>
        <authorList>
            <person name="Huang Y.-T."/>
        </authorList>
    </citation>
    <scope>NUCLEOTIDE SEQUENCE</scope>
    <source>
        <strain evidence="2">HIDE</strain>
    </source>
</reference>
<dbReference type="EMBL" id="CP032664">
    <property type="protein sequence ID" value="QQO82690.1"/>
    <property type="molecule type" value="Genomic_DNA"/>
</dbReference>
<gene>
    <name evidence="2" type="ORF">D7032_05120</name>
</gene>
<organism evidence="2">
    <name type="scientific">Shewanella algae</name>
    <dbReference type="NCBI Taxonomy" id="38313"/>
    <lineage>
        <taxon>Bacteria</taxon>
        <taxon>Pseudomonadati</taxon>
        <taxon>Pseudomonadota</taxon>
        <taxon>Gammaproteobacteria</taxon>
        <taxon>Alteromonadales</taxon>
        <taxon>Shewanellaceae</taxon>
        <taxon>Shewanella</taxon>
    </lineage>
</organism>
<dbReference type="RefSeq" id="WP_221050552.1">
    <property type="nucleotide sequence ID" value="NZ_CP032664.1"/>
</dbReference>